<dbReference type="SUPFAM" id="SSF48452">
    <property type="entry name" value="TPR-like"/>
    <property type="match status" value="1"/>
</dbReference>
<dbReference type="EMBL" id="DRNH01000208">
    <property type="protein sequence ID" value="HFB53852.1"/>
    <property type="molecule type" value="Genomic_DNA"/>
</dbReference>
<proteinExistence type="predicted"/>
<organism evidence="1">
    <name type="scientific">Sulfurimonas autotrophica</name>
    <dbReference type="NCBI Taxonomy" id="202747"/>
    <lineage>
        <taxon>Bacteria</taxon>
        <taxon>Pseudomonadati</taxon>
        <taxon>Campylobacterota</taxon>
        <taxon>Epsilonproteobacteria</taxon>
        <taxon>Campylobacterales</taxon>
        <taxon>Sulfurimonadaceae</taxon>
        <taxon>Sulfurimonas</taxon>
    </lineage>
</organism>
<protein>
    <submittedName>
        <fullName evidence="1">Tetratricopeptide repeat protein</fullName>
    </submittedName>
</protein>
<dbReference type="Proteomes" id="UP000886390">
    <property type="component" value="Unassembled WGS sequence"/>
</dbReference>
<evidence type="ECO:0000313" key="1">
    <source>
        <dbReference type="EMBL" id="HFB53852.1"/>
    </source>
</evidence>
<accession>A0A7C3G6R5</accession>
<gene>
    <name evidence="1" type="ORF">ENJ67_03890</name>
</gene>
<dbReference type="Pfam" id="PF13429">
    <property type="entry name" value="TPR_15"/>
    <property type="match status" value="1"/>
</dbReference>
<dbReference type="AlphaFoldDB" id="A0A7C3G6R5"/>
<feature type="non-terminal residue" evidence="1">
    <location>
        <position position="621"/>
    </location>
</feature>
<dbReference type="InterPro" id="IPR011990">
    <property type="entry name" value="TPR-like_helical_dom_sf"/>
</dbReference>
<name>A0A7C3G6R5_9BACT</name>
<comment type="caution">
    <text evidence="1">The sequence shown here is derived from an EMBL/GenBank/DDBJ whole genome shotgun (WGS) entry which is preliminary data.</text>
</comment>
<reference evidence="1" key="1">
    <citation type="journal article" date="2020" name="mSystems">
        <title>Genome- and Community-Level Interaction Insights into Carbon Utilization and Element Cycling Functions of Hydrothermarchaeota in Hydrothermal Sediment.</title>
        <authorList>
            <person name="Zhou Z."/>
            <person name="Liu Y."/>
            <person name="Xu W."/>
            <person name="Pan J."/>
            <person name="Luo Z.H."/>
            <person name="Li M."/>
        </authorList>
    </citation>
    <scope>NUCLEOTIDE SEQUENCE [LARGE SCALE GENOMIC DNA]</scope>
    <source>
        <strain evidence="1">HyVt-507</strain>
    </source>
</reference>
<sequence length="621" mass="72765">MRTLLFVFLLSLTLYAKKSDSCYTLQLQSMLYSESHLKALQNKKFPQECTIMHIANTLAVRCGCYEEYKEAKQKLPKYKKIYKHAYIATSYKYRFNTTTPNNKSIKHTSSDDASGSDEELKLMLQAFLYSNDLEHAYQAAKIGYNRHPNSYYWNQKMAEICRWSGRTHEAMQYLRFMYNKKEDEKLAKEIIDYGLSAYQYEAIQDLVTQEALQKPTKKNIQRMVYVYTQTGEPQKAAKILHKLYLRTHNGDFLTQELQIYMDMGDLQAAKKIVTHIENKQLYTYKNIQLLSYYYYLSRKIQKAYAVFHKVDLRQKYDKKLYMLASDLGWYLQHYKEAANLSAMLLQHKQGRLVDYERVIYANKETNPPLAMQTALEAYKKYHHSYLFYTFANNALKQKQFALLLHTTQNIEKEKSPLTQEANYWFIKAQLYGHFKERKKARYALQQALSLDKHNIQIAFTAIDLFLQYGYAADAKATLQDLVQNNSALPLSLDLAVASLYYTLHDIDAAAFYADKLQASKSALTQTLEYKLLRRDIYKAQDKQAAALRETRAIQSLLQKQAEKNPENLKSDKYLYDYLRVSMDTLQADIFESKLSQAKPYLSAAHYNDLQYAWAIRNNADE</sequence>